<organism evidence="1 2">
    <name type="scientific">Pocillopora meandrina</name>
    <dbReference type="NCBI Taxonomy" id="46732"/>
    <lineage>
        <taxon>Eukaryota</taxon>
        <taxon>Metazoa</taxon>
        <taxon>Cnidaria</taxon>
        <taxon>Anthozoa</taxon>
        <taxon>Hexacorallia</taxon>
        <taxon>Scleractinia</taxon>
        <taxon>Astrocoeniina</taxon>
        <taxon>Pocilloporidae</taxon>
        <taxon>Pocillopora</taxon>
    </lineage>
</organism>
<dbReference type="Proteomes" id="UP001159428">
    <property type="component" value="Unassembled WGS sequence"/>
</dbReference>
<reference evidence="1 2" key="1">
    <citation type="submission" date="2022-05" db="EMBL/GenBank/DDBJ databases">
        <authorList>
            <consortium name="Genoscope - CEA"/>
            <person name="William W."/>
        </authorList>
    </citation>
    <scope>NUCLEOTIDE SEQUENCE [LARGE SCALE GENOMIC DNA]</scope>
</reference>
<evidence type="ECO:0000313" key="2">
    <source>
        <dbReference type="Proteomes" id="UP001159428"/>
    </source>
</evidence>
<protein>
    <submittedName>
        <fullName evidence="1">Uncharacterized protein</fullName>
    </submittedName>
</protein>
<sequence>MEIFQFFVDDNFALEVQWIPRSEIDRADYISRFIDTTTAIVVPFWPSSYFWPIITRTFASSIEDYRWFNAKDALEHGWNTNSFLGSGGFTGLVLALRMKFSSPSHAFRFLKWCNLSNAGPVPPFSVSLAVSYLKKVYKSSNSYATLLLSHANLKRFHSFFPCNDNSPLNTVKRCKPVTVKKVPMPADVIRSIINKYAGPSANLKDLRLACICSIGLAGFFRYDELSNIAPAHLKFCPEYLRVFFPKAKNDFTGKEIMFMSRG</sequence>
<dbReference type="AlphaFoldDB" id="A0AAU9W999"/>
<accession>A0AAU9W999</accession>
<name>A0AAU9W999_9CNID</name>
<comment type="caution">
    <text evidence="1">The sequence shown here is derived from an EMBL/GenBank/DDBJ whole genome shotgun (WGS) entry which is preliminary data.</text>
</comment>
<keyword evidence="2" id="KW-1185">Reference proteome</keyword>
<gene>
    <name evidence="1" type="ORF">PMEA_00035245</name>
</gene>
<dbReference type="EMBL" id="CALNXJ010000009">
    <property type="protein sequence ID" value="CAH3103703.1"/>
    <property type="molecule type" value="Genomic_DNA"/>
</dbReference>
<proteinExistence type="predicted"/>
<evidence type="ECO:0000313" key="1">
    <source>
        <dbReference type="EMBL" id="CAH3103703.1"/>
    </source>
</evidence>